<gene>
    <name evidence="1" type="ORF">GCM10011375_04780</name>
</gene>
<evidence type="ECO:0000313" key="1">
    <source>
        <dbReference type="EMBL" id="GGF52332.1"/>
    </source>
</evidence>
<organism evidence="1 2">
    <name type="scientific">Hymenobacter qilianensis</name>
    <dbReference type="NCBI Taxonomy" id="1385715"/>
    <lineage>
        <taxon>Bacteria</taxon>
        <taxon>Pseudomonadati</taxon>
        <taxon>Bacteroidota</taxon>
        <taxon>Cytophagia</taxon>
        <taxon>Cytophagales</taxon>
        <taxon>Hymenobacteraceae</taxon>
        <taxon>Hymenobacter</taxon>
    </lineage>
</organism>
<dbReference type="Proteomes" id="UP000605392">
    <property type="component" value="Unassembled WGS sequence"/>
</dbReference>
<evidence type="ECO:0000313" key="2">
    <source>
        <dbReference type="Proteomes" id="UP000605392"/>
    </source>
</evidence>
<reference evidence="1 2" key="1">
    <citation type="journal article" date="2019" name="Int. J. Syst. Evol. Microbiol.">
        <title>The Global Catalogue of Microorganisms (GCM) 10K type strain sequencing project: providing services to taxonomists for standard genome sequencing and annotation.</title>
        <authorList>
            <consortium name="The Broad Institute Genomics Platform"/>
            <consortium name="The Broad Institute Genome Sequencing Center for Infectious Disease"/>
            <person name="Wu L."/>
            <person name="Ma J."/>
        </authorList>
    </citation>
    <scope>NUCLEOTIDE SEQUENCE [LARGE SCALE GENOMIC DNA]</scope>
    <source>
        <strain evidence="1 2">CGMCC 1.12720</strain>
    </source>
</reference>
<proteinExistence type="predicted"/>
<name>A0ACB5PM70_9BACT</name>
<accession>A0ACB5PM70</accession>
<dbReference type="EMBL" id="BMFN01000001">
    <property type="protein sequence ID" value="GGF52332.1"/>
    <property type="molecule type" value="Genomic_DNA"/>
</dbReference>
<protein>
    <submittedName>
        <fullName evidence="1">Uncharacterized protein</fullName>
    </submittedName>
</protein>
<keyword evidence="2" id="KW-1185">Reference proteome</keyword>
<comment type="caution">
    <text evidence="1">The sequence shown here is derived from an EMBL/GenBank/DDBJ whole genome shotgun (WGS) entry which is preliminary data.</text>
</comment>
<sequence>MPTVETWGRKSFVKRLISINATLVVASSSVRSAVRMVANDTVDKYVKRAQL</sequence>